<evidence type="ECO:0000256" key="2">
    <source>
        <dbReference type="ARBA" id="ARBA00023002"/>
    </source>
</evidence>
<dbReference type="OrthoDB" id="9793626at2"/>
<keyword evidence="2 4" id="KW-0560">Oxidoreductase</keyword>
<dbReference type="Pfam" id="PF02826">
    <property type="entry name" value="2-Hacid_dh_C"/>
    <property type="match status" value="1"/>
</dbReference>
<dbReference type="InterPro" id="IPR036291">
    <property type="entry name" value="NAD(P)-bd_dom_sf"/>
</dbReference>
<dbReference type="CDD" id="cd05301">
    <property type="entry name" value="GDH"/>
    <property type="match status" value="1"/>
</dbReference>
<dbReference type="InterPro" id="IPR050223">
    <property type="entry name" value="D-isomer_2-hydroxyacid_DH"/>
</dbReference>
<proteinExistence type="inferred from homology"/>
<dbReference type="GO" id="GO:0005829">
    <property type="term" value="C:cytosol"/>
    <property type="evidence" value="ECO:0007669"/>
    <property type="project" value="TreeGrafter"/>
</dbReference>
<comment type="similarity">
    <text evidence="1 4">Belongs to the D-isomer specific 2-hydroxyacid dehydrogenase family.</text>
</comment>
<dbReference type="GO" id="GO:0016618">
    <property type="term" value="F:hydroxypyruvate reductase [NAD(P)H] activity"/>
    <property type="evidence" value="ECO:0007669"/>
    <property type="project" value="TreeGrafter"/>
</dbReference>
<evidence type="ECO:0000256" key="4">
    <source>
        <dbReference type="RuleBase" id="RU003719"/>
    </source>
</evidence>
<dbReference type="Pfam" id="PF00389">
    <property type="entry name" value="2-Hacid_dh"/>
    <property type="match status" value="1"/>
</dbReference>
<feature type="domain" description="D-isomer specific 2-hydroxyacid dehydrogenase catalytic" evidence="5">
    <location>
        <begin position="6"/>
        <end position="320"/>
    </location>
</feature>
<dbReference type="Proteomes" id="UP000319255">
    <property type="component" value="Unassembled WGS sequence"/>
</dbReference>
<evidence type="ECO:0000256" key="3">
    <source>
        <dbReference type="ARBA" id="ARBA00023027"/>
    </source>
</evidence>
<keyword evidence="3" id="KW-0520">NAD</keyword>
<dbReference type="InterPro" id="IPR006139">
    <property type="entry name" value="D-isomer_2_OHA_DH_cat_dom"/>
</dbReference>
<evidence type="ECO:0000256" key="1">
    <source>
        <dbReference type="ARBA" id="ARBA00005854"/>
    </source>
</evidence>
<accession>A0A501WNN3</accession>
<name>A0A501WNN3_9RHOB</name>
<dbReference type="PANTHER" id="PTHR10996">
    <property type="entry name" value="2-HYDROXYACID DEHYDROGENASE-RELATED"/>
    <property type="match status" value="1"/>
</dbReference>
<dbReference type="GO" id="GO:0030267">
    <property type="term" value="F:glyoxylate reductase (NADPH) activity"/>
    <property type="evidence" value="ECO:0007669"/>
    <property type="project" value="TreeGrafter"/>
</dbReference>
<dbReference type="FunFam" id="3.40.50.720:FF:000203">
    <property type="entry name" value="D-3-phosphoglycerate dehydrogenase (SerA)"/>
    <property type="match status" value="1"/>
</dbReference>
<dbReference type="SUPFAM" id="SSF51735">
    <property type="entry name" value="NAD(P)-binding Rossmann-fold domains"/>
    <property type="match status" value="1"/>
</dbReference>
<dbReference type="InterPro" id="IPR006140">
    <property type="entry name" value="D-isomer_DH_NAD-bd"/>
</dbReference>
<feature type="domain" description="D-isomer specific 2-hydroxyacid dehydrogenase NAD-binding" evidence="6">
    <location>
        <begin position="111"/>
        <end position="289"/>
    </location>
</feature>
<evidence type="ECO:0000313" key="8">
    <source>
        <dbReference type="Proteomes" id="UP000319255"/>
    </source>
</evidence>
<dbReference type="AlphaFoldDB" id="A0A501WNN3"/>
<evidence type="ECO:0000313" key="7">
    <source>
        <dbReference type="EMBL" id="TPE51343.1"/>
    </source>
</evidence>
<evidence type="ECO:0000259" key="5">
    <source>
        <dbReference type="Pfam" id="PF00389"/>
    </source>
</evidence>
<organism evidence="7 8">
    <name type="scientific">Amaricoccus solimangrovi</name>
    <dbReference type="NCBI Taxonomy" id="2589815"/>
    <lineage>
        <taxon>Bacteria</taxon>
        <taxon>Pseudomonadati</taxon>
        <taxon>Pseudomonadota</taxon>
        <taxon>Alphaproteobacteria</taxon>
        <taxon>Rhodobacterales</taxon>
        <taxon>Paracoccaceae</taxon>
        <taxon>Amaricoccus</taxon>
    </lineage>
</organism>
<gene>
    <name evidence="7" type="ORF">FJM51_08860</name>
</gene>
<protein>
    <submittedName>
        <fullName evidence="7">D-glycerate dehydrogenase</fullName>
    </submittedName>
</protein>
<reference evidence="7 8" key="1">
    <citation type="submission" date="2019-06" db="EMBL/GenBank/DDBJ databases">
        <title>A novel bacterium of genus Amaricoccus, isolated from marine sediment.</title>
        <authorList>
            <person name="Huang H."/>
            <person name="Mo K."/>
            <person name="Hu Y."/>
        </authorList>
    </citation>
    <scope>NUCLEOTIDE SEQUENCE [LARGE SCALE GENOMIC DNA]</scope>
    <source>
        <strain evidence="7 8">HB172011</strain>
    </source>
</reference>
<comment type="caution">
    <text evidence="7">The sequence shown here is derived from an EMBL/GenBank/DDBJ whole genome shotgun (WGS) entry which is preliminary data.</text>
</comment>
<dbReference type="GO" id="GO:0051287">
    <property type="term" value="F:NAD binding"/>
    <property type="evidence" value="ECO:0007669"/>
    <property type="project" value="InterPro"/>
</dbReference>
<dbReference type="PROSITE" id="PS00671">
    <property type="entry name" value="D_2_HYDROXYACID_DH_3"/>
    <property type="match status" value="1"/>
</dbReference>
<sequence>MSRPRVIVTRKLPDPVEERLGALFDVTLNPSDRALPADELKAAMREADGVLCAVVDPMTAEVLGVAGRRAGIVANFGVGVNNIDLKAAEAAGIAVGNTPDVLTDATADIAIALMLAATRRMYETEKMLREGRWKGFSITAQLGMGLRDKVIGIVGMGRIGQATARRAALGFGMKVIYFNRSDLRVELDFPAERRATIEEVMAEADVVSLHIPGGGENRGRISAAMIAAMKPTAYLVNTARGDVVDEPALVAALAAGRIAGAGLDVFAEEPKVPAELVALENVTLLPHIGSATLETRTAMGMLAVDNLEAFFAGRPMPARVV</sequence>
<dbReference type="SUPFAM" id="SSF52283">
    <property type="entry name" value="Formate/glycerate dehydrogenase catalytic domain-like"/>
    <property type="match status" value="1"/>
</dbReference>
<dbReference type="PROSITE" id="PS00065">
    <property type="entry name" value="D_2_HYDROXYACID_DH_1"/>
    <property type="match status" value="1"/>
</dbReference>
<evidence type="ECO:0000259" key="6">
    <source>
        <dbReference type="Pfam" id="PF02826"/>
    </source>
</evidence>
<keyword evidence="8" id="KW-1185">Reference proteome</keyword>
<dbReference type="RefSeq" id="WP_140453779.1">
    <property type="nucleotide sequence ID" value="NZ_VFRP01000007.1"/>
</dbReference>
<dbReference type="InterPro" id="IPR029753">
    <property type="entry name" value="D-isomer_DH_CS"/>
</dbReference>
<dbReference type="InterPro" id="IPR029752">
    <property type="entry name" value="D-isomer_DH_CS1"/>
</dbReference>
<dbReference type="PANTHER" id="PTHR10996:SF283">
    <property type="entry name" value="GLYOXYLATE_HYDROXYPYRUVATE REDUCTASE B"/>
    <property type="match status" value="1"/>
</dbReference>
<dbReference type="Gene3D" id="3.40.50.720">
    <property type="entry name" value="NAD(P)-binding Rossmann-like Domain"/>
    <property type="match status" value="2"/>
</dbReference>
<dbReference type="EMBL" id="VFRP01000007">
    <property type="protein sequence ID" value="TPE51343.1"/>
    <property type="molecule type" value="Genomic_DNA"/>
</dbReference>